<feature type="transmembrane region" description="Helical" evidence="1">
    <location>
        <begin position="31"/>
        <end position="52"/>
    </location>
</feature>
<organism evidence="2 3">
    <name type="scientific">Grifola frondosa</name>
    <name type="common">Maitake</name>
    <name type="synonym">Polyporus frondosus</name>
    <dbReference type="NCBI Taxonomy" id="5627"/>
    <lineage>
        <taxon>Eukaryota</taxon>
        <taxon>Fungi</taxon>
        <taxon>Dikarya</taxon>
        <taxon>Basidiomycota</taxon>
        <taxon>Agaricomycotina</taxon>
        <taxon>Agaricomycetes</taxon>
        <taxon>Polyporales</taxon>
        <taxon>Grifolaceae</taxon>
        <taxon>Grifola</taxon>
    </lineage>
</organism>
<evidence type="ECO:0000313" key="2">
    <source>
        <dbReference type="EMBL" id="OBZ72507.1"/>
    </source>
</evidence>
<name>A0A1C7M7G1_GRIFR</name>
<keyword evidence="1" id="KW-1133">Transmembrane helix</keyword>
<reference evidence="2 3" key="1">
    <citation type="submission" date="2016-03" db="EMBL/GenBank/DDBJ databases">
        <title>Whole genome sequencing of Grifola frondosa 9006-11.</title>
        <authorList>
            <person name="Min B."/>
            <person name="Park H."/>
            <person name="Kim J.-G."/>
            <person name="Cho H."/>
            <person name="Oh Y.-L."/>
            <person name="Kong W.-S."/>
            <person name="Choi I.-G."/>
        </authorList>
    </citation>
    <scope>NUCLEOTIDE SEQUENCE [LARGE SCALE GENOMIC DNA]</scope>
    <source>
        <strain evidence="2 3">9006-11</strain>
    </source>
</reference>
<evidence type="ECO:0000256" key="1">
    <source>
        <dbReference type="SAM" id="Phobius"/>
    </source>
</evidence>
<protein>
    <submittedName>
        <fullName evidence="2">Uncharacterized protein</fullName>
    </submittedName>
</protein>
<dbReference type="Proteomes" id="UP000092993">
    <property type="component" value="Unassembled WGS sequence"/>
</dbReference>
<comment type="caution">
    <text evidence="2">The sequence shown here is derived from an EMBL/GenBank/DDBJ whole genome shotgun (WGS) entry which is preliminary data.</text>
</comment>
<gene>
    <name evidence="2" type="ORF">A0H81_07621</name>
</gene>
<accession>A0A1C7M7G1</accession>
<keyword evidence="1" id="KW-0472">Membrane</keyword>
<sequence length="163" mass="17920">MLLELRVKTDWGHSILELGCRASSRRFLLRLWPAIFPLAGVLLLMPGMCGRLGRPEMAEEMLADEAGLGRSLGLMSRVPEKAHDMDPISAAVGLSGRLVTALTQRMATHEGAPVRRWGSNFPSSTANPDKSCGVSRRVFLWAATRARQRRAAQREGIREARSG</sequence>
<dbReference type="EMBL" id="LUGG01000009">
    <property type="protein sequence ID" value="OBZ72507.1"/>
    <property type="molecule type" value="Genomic_DNA"/>
</dbReference>
<keyword evidence="1" id="KW-0812">Transmembrane</keyword>
<dbReference type="AlphaFoldDB" id="A0A1C7M7G1"/>
<keyword evidence="3" id="KW-1185">Reference proteome</keyword>
<evidence type="ECO:0000313" key="3">
    <source>
        <dbReference type="Proteomes" id="UP000092993"/>
    </source>
</evidence>
<proteinExistence type="predicted"/>